<gene>
    <name evidence="3" type="ORF">MGAL_10B076740</name>
</gene>
<name>A0A8B6FDA1_MYTGA</name>
<feature type="coiled-coil region" evidence="1">
    <location>
        <begin position="40"/>
        <end position="74"/>
    </location>
</feature>
<dbReference type="EMBL" id="UYJE01006491">
    <property type="protein sequence ID" value="VDI46415.1"/>
    <property type="molecule type" value="Genomic_DNA"/>
</dbReference>
<keyword evidence="1" id="KW-0175">Coiled coil</keyword>
<dbReference type="AlphaFoldDB" id="A0A8B6FDA1"/>
<feature type="region of interest" description="Disordered" evidence="2">
    <location>
        <begin position="296"/>
        <end position="342"/>
    </location>
</feature>
<sequence>MEQRNRTNEQLVARNLAMEKHCDKQMERYITDITAYQGTVMELKKGKDISEKRIIELEDQIRYIKQSYESIKNQQILEREKKFRESVLPLDNDNQNCFEERNGNVDLYSCTSLDFVKNILFKQTEKEIQHEEQLTAAKMKEDAMTKDIDLLYISLDKERKEFEEIKTRLEAADKRELKLVTKIQMLETSTEEKRRIFDEKEKTMKETIQQKDKEIRKLQRLLKGQQQIMFEIKQMSKKSFMNVRKRSTIDDVETYKKQLADAQSKHQIVEERGNFQPQKDFIGHSERYEMFKMDEEQPGEYSNNTSTTDTVSDNAIDNYSEESLSPVWDDRRKESVQTRKNSQTIITPKRVNIYNYAAVNAEEPV</sequence>
<keyword evidence="4" id="KW-1185">Reference proteome</keyword>
<evidence type="ECO:0000313" key="4">
    <source>
        <dbReference type="Proteomes" id="UP000596742"/>
    </source>
</evidence>
<reference evidence="3" key="1">
    <citation type="submission" date="2018-11" db="EMBL/GenBank/DDBJ databases">
        <authorList>
            <person name="Alioto T."/>
            <person name="Alioto T."/>
        </authorList>
    </citation>
    <scope>NUCLEOTIDE SEQUENCE</scope>
</reference>
<dbReference type="OrthoDB" id="10469891at2759"/>
<feature type="compositionally biased region" description="Low complexity" evidence="2">
    <location>
        <begin position="302"/>
        <end position="314"/>
    </location>
</feature>
<feature type="coiled-coil region" evidence="1">
    <location>
        <begin position="201"/>
        <end position="272"/>
    </location>
</feature>
<evidence type="ECO:0000256" key="1">
    <source>
        <dbReference type="SAM" id="Coils"/>
    </source>
</evidence>
<evidence type="ECO:0000256" key="2">
    <source>
        <dbReference type="SAM" id="MobiDB-lite"/>
    </source>
</evidence>
<protein>
    <submittedName>
        <fullName evidence="3">Uncharacterized protein</fullName>
    </submittedName>
</protein>
<comment type="caution">
    <text evidence="3">The sequence shown here is derived from an EMBL/GenBank/DDBJ whole genome shotgun (WGS) entry which is preliminary data.</text>
</comment>
<organism evidence="3 4">
    <name type="scientific">Mytilus galloprovincialis</name>
    <name type="common">Mediterranean mussel</name>
    <dbReference type="NCBI Taxonomy" id="29158"/>
    <lineage>
        <taxon>Eukaryota</taxon>
        <taxon>Metazoa</taxon>
        <taxon>Spiralia</taxon>
        <taxon>Lophotrochozoa</taxon>
        <taxon>Mollusca</taxon>
        <taxon>Bivalvia</taxon>
        <taxon>Autobranchia</taxon>
        <taxon>Pteriomorphia</taxon>
        <taxon>Mytilida</taxon>
        <taxon>Mytiloidea</taxon>
        <taxon>Mytilidae</taxon>
        <taxon>Mytilinae</taxon>
        <taxon>Mytilus</taxon>
    </lineage>
</organism>
<dbReference type="Proteomes" id="UP000596742">
    <property type="component" value="Unassembled WGS sequence"/>
</dbReference>
<evidence type="ECO:0000313" key="3">
    <source>
        <dbReference type="EMBL" id="VDI46415.1"/>
    </source>
</evidence>
<feature type="compositionally biased region" description="Basic and acidic residues" evidence="2">
    <location>
        <begin position="328"/>
        <end position="337"/>
    </location>
</feature>
<accession>A0A8B6FDA1</accession>
<proteinExistence type="predicted"/>